<dbReference type="PROSITE" id="PS00028">
    <property type="entry name" value="ZINC_FINGER_C2H2_1"/>
    <property type="match status" value="3"/>
</dbReference>
<feature type="compositionally biased region" description="Low complexity" evidence="6">
    <location>
        <begin position="131"/>
        <end position="143"/>
    </location>
</feature>
<keyword evidence="5" id="KW-0539">Nucleus</keyword>
<feature type="region of interest" description="Disordered" evidence="6">
    <location>
        <begin position="1"/>
        <end position="63"/>
    </location>
</feature>
<name>A0A267FF89_9PLAT</name>
<dbReference type="PANTHER" id="PTHR24388">
    <property type="entry name" value="ZINC FINGER PROTEIN"/>
    <property type="match status" value="1"/>
</dbReference>
<keyword evidence="1" id="KW-0479">Metal-binding</keyword>
<feature type="non-terminal residue" evidence="8">
    <location>
        <position position="1"/>
    </location>
</feature>
<feature type="region of interest" description="Disordered" evidence="6">
    <location>
        <begin position="98"/>
        <end position="144"/>
    </location>
</feature>
<dbReference type="Pfam" id="PF25429">
    <property type="entry name" value="zf-POGZ"/>
    <property type="match status" value="1"/>
</dbReference>
<accession>A0A267FF89</accession>
<dbReference type="Proteomes" id="UP000215902">
    <property type="component" value="Unassembled WGS sequence"/>
</dbReference>
<organism evidence="8 9">
    <name type="scientific">Macrostomum lignano</name>
    <dbReference type="NCBI Taxonomy" id="282301"/>
    <lineage>
        <taxon>Eukaryota</taxon>
        <taxon>Metazoa</taxon>
        <taxon>Spiralia</taxon>
        <taxon>Lophotrochozoa</taxon>
        <taxon>Platyhelminthes</taxon>
        <taxon>Rhabditophora</taxon>
        <taxon>Macrostomorpha</taxon>
        <taxon>Macrostomida</taxon>
        <taxon>Macrostomidae</taxon>
        <taxon>Macrostomum</taxon>
    </lineage>
</organism>
<dbReference type="InterPro" id="IPR013087">
    <property type="entry name" value="Znf_C2H2_type"/>
</dbReference>
<dbReference type="InterPro" id="IPR057618">
    <property type="entry name" value="Znf_POGZ/Z280C-D-like"/>
</dbReference>
<keyword evidence="3" id="KW-0863">Zinc-finger</keyword>
<evidence type="ECO:0000256" key="3">
    <source>
        <dbReference type="ARBA" id="ARBA00022771"/>
    </source>
</evidence>
<proteinExistence type="predicted"/>
<comment type="caution">
    <text evidence="8">The sequence shown here is derived from an EMBL/GenBank/DDBJ whole genome shotgun (WGS) entry which is preliminary data.</text>
</comment>
<feature type="domain" description="C2H2-type" evidence="7">
    <location>
        <begin position="397"/>
        <end position="418"/>
    </location>
</feature>
<reference evidence="8 9" key="1">
    <citation type="submission" date="2017-06" db="EMBL/GenBank/DDBJ databases">
        <title>A platform for efficient transgenesis in Macrostomum lignano, a flatworm model organism for stem cell research.</title>
        <authorList>
            <person name="Berezikov E."/>
        </authorList>
    </citation>
    <scope>NUCLEOTIDE SEQUENCE [LARGE SCALE GENOMIC DNA]</scope>
    <source>
        <strain evidence="8">DV1</strain>
        <tissue evidence="8">Whole organism</tissue>
    </source>
</reference>
<dbReference type="EMBL" id="NIVC01001149">
    <property type="protein sequence ID" value="PAA71662.1"/>
    <property type="molecule type" value="Genomic_DNA"/>
</dbReference>
<dbReference type="PANTHER" id="PTHR24388:SF104">
    <property type="entry name" value="AT-RICH BINDING PROTEIN-RELATED"/>
    <property type="match status" value="1"/>
</dbReference>
<feature type="domain" description="C2H2-type" evidence="7">
    <location>
        <begin position="289"/>
        <end position="310"/>
    </location>
</feature>
<dbReference type="Gene3D" id="3.30.160.60">
    <property type="entry name" value="Classic Zinc Finger"/>
    <property type="match status" value="1"/>
</dbReference>
<keyword evidence="4" id="KW-0862">Zinc</keyword>
<gene>
    <name evidence="8" type="ORF">BOX15_Mlig030581g1</name>
</gene>
<evidence type="ECO:0000256" key="1">
    <source>
        <dbReference type="ARBA" id="ARBA00022723"/>
    </source>
</evidence>
<dbReference type="SMART" id="SM00355">
    <property type="entry name" value="ZnF_C2H2"/>
    <property type="match status" value="6"/>
</dbReference>
<dbReference type="InterPro" id="IPR050527">
    <property type="entry name" value="Snail/Krueppel_Znf"/>
</dbReference>
<dbReference type="GO" id="GO:0000981">
    <property type="term" value="F:DNA-binding transcription factor activity, RNA polymerase II-specific"/>
    <property type="evidence" value="ECO:0007669"/>
    <property type="project" value="TreeGrafter"/>
</dbReference>
<sequence>PSQLMNESIIVIDSDDDEQQQQQERRRQKQRALVTASIGAMKARSAVAMPQQPQPPQQPHQQNYAGSLQSVKLGGFVPLNCTVTGGGAGTAAAAAAARSRRFKETPRGRKSTGGLCVSSALRLGGSPSGVQKQPQQQTQQQQQLSPIVKQALLTNGRVSHSYPPPAPAATKPLPPAATYDSVIENENNYIDYTEYFYCRELDPLETVVTPPAAGPFAYNCCVCSAQLPCSDAAAKHILEHLFSARIHRANLTAHTRCHRCLRSFQTPARMQRHLSRAHPDCLDESALVCRICELHFDTDSKLADHLAGTHPPRDMPYRCELCAHRSSSHADLIQHFYSFHACSGELLCYFCLKVFRFPNGTGSSPPAQSLSPYYSHLRAHLADSCSDPHGNANSNGCPKCKLHFLSRQSLKQHLDSAHIGKCFTVAEVSPVPSGATAAAASAAVTAAAGTRSLNAAPASRLCGLAQLKFKVKRQETCLECLQPMSLPGHYQRQHLCPACRYVTCCGEAFARHERRHRTAASTAAATSAAPAALGDIGVGSGLSNPAFALYCLCGFATVNGDAMAMHAASGCRLSVGVSSSRSGGSAASRWQQPGSTVRLIRRVRHRPTRLLRHRRSRQQRQCSQKRQQLMAESLGLVRAAGAAAAADSVGEAAADLTVPSGVPLLESVGLAKRAVSA</sequence>
<evidence type="ECO:0000256" key="6">
    <source>
        <dbReference type="SAM" id="MobiDB-lite"/>
    </source>
</evidence>
<evidence type="ECO:0000313" key="8">
    <source>
        <dbReference type="EMBL" id="PAA71662.1"/>
    </source>
</evidence>
<protein>
    <recommendedName>
        <fullName evidence="7">C2H2-type domain-containing protein</fullName>
    </recommendedName>
</protein>
<evidence type="ECO:0000256" key="5">
    <source>
        <dbReference type="ARBA" id="ARBA00023242"/>
    </source>
</evidence>
<dbReference type="OrthoDB" id="10032537at2759"/>
<evidence type="ECO:0000259" key="7">
    <source>
        <dbReference type="PROSITE" id="PS00028"/>
    </source>
</evidence>
<dbReference type="STRING" id="282301.A0A267FF89"/>
<evidence type="ECO:0000256" key="2">
    <source>
        <dbReference type="ARBA" id="ARBA00022737"/>
    </source>
</evidence>
<evidence type="ECO:0000313" key="9">
    <source>
        <dbReference type="Proteomes" id="UP000215902"/>
    </source>
</evidence>
<dbReference type="AlphaFoldDB" id="A0A267FF89"/>
<feature type="domain" description="C2H2-type" evidence="7">
    <location>
        <begin position="257"/>
        <end position="278"/>
    </location>
</feature>
<evidence type="ECO:0000256" key="4">
    <source>
        <dbReference type="ARBA" id="ARBA00022833"/>
    </source>
</evidence>
<dbReference type="GO" id="GO:0000978">
    <property type="term" value="F:RNA polymerase II cis-regulatory region sequence-specific DNA binding"/>
    <property type="evidence" value="ECO:0007669"/>
    <property type="project" value="TreeGrafter"/>
</dbReference>
<keyword evidence="9" id="KW-1185">Reference proteome</keyword>
<dbReference type="GO" id="GO:0008270">
    <property type="term" value="F:zinc ion binding"/>
    <property type="evidence" value="ECO:0007669"/>
    <property type="project" value="UniProtKB-KW"/>
</dbReference>
<keyword evidence="2" id="KW-0677">Repeat</keyword>